<sequence>MSKNPLYDALADPGQLEKLYELDPKLFRSNLTEALESNPDVALLNFWKIRLEHGSGIDNRVSIKELLNLLPICAVAFLALRIPVLMSIQPQWYFPRFGPLVVFVSLIFYFLRKGRASKKITFGLSAGVLSVFLPMLFLPSDYESSSILMAIIHAPLVMWMLLGLSFTGDNWRSDGARLNFIRANGEVFIYLVLIGLGGGVLAAITLSLFELINFDVSLWYFNNVVLGGVVSAPIFATYVYIDYMKSNGRIASNLANIFTPLFLVTSVVYLIVMAIQQVSPFTNRDFLIVFNGLLLVVLGMTIFSICGRGDKSSFTLVDLVNFSLICLTLIINFTALLAILYRFSEWGLSPNRVVVLGANLLVFCHLSNLFITYWRFYKKELREHKLKFAAVNYFPAYGAWALFVVLVLPLVFNFE</sequence>
<reference evidence="2" key="1">
    <citation type="submission" date="2018-05" db="EMBL/GenBank/DDBJ databases">
        <authorList>
            <person name="Lanie J.A."/>
            <person name="Ng W.-L."/>
            <person name="Kazmierczak K.M."/>
            <person name="Andrzejewski T.M."/>
            <person name="Davidsen T.M."/>
            <person name="Wayne K.J."/>
            <person name="Tettelin H."/>
            <person name="Glass J.I."/>
            <person name="Rusch D."/>
            <person name="Podicherti R."/>
            <person name="Tsui H.-C.T."/>
            <person name="Winkler M.E."/>
        </authorList>
    </citation>
    <scope>NUCLEOTIDE SEQUENCE</scope>
</reference>
<proteinExistence type="predicted"/>
<evidence type="ECO:0000256" key="1">
    <source>
        <dbReference type="SAM" id="Phobius"/>
    </source>
</evidence>
<organism evidence="2">
    <name type="scientific">marine metagenome</name>
    <dbReference type="NCBI Taxonomy" id="408172"/>
    <lineage>
        <taxon>unclassified sequences</taxon>
        <taxon>metagenomes</taxon>
        <taxon>ecological metagenomes</taxon>
    </lineage>
</organism>
<feature type="transmembrane region" description="Helical" evidence="1">
    <location>
        <begin position="146"/>
        <end position="166"/>
    </location>
</feature>
<keyword evidence="1" id="KW-0472">Membrane</keyword>
<keyword evidence="1" id="KW-0812">Transmembrane</keyword>
<feature type="transmembrane region" description="Helical" evidence="1">
    <location>
        <begin position="187"/>
        <end position="212"/>
    </location>
</feature>
<feature type="transmembrane region" description="Helical" evidence="1">
    <location>
        <begin position="353"/>
        <end position="376"/>
    </location>
</feature>
<dbReference type="EMBL" id="UINC01001319">
    <property type="protein sequence ID" value="SUZ77522.1"/>
    <property type="molecule type" value="Genomic_DNA"/>
</dbReference>
<evidence type="ECO:0000313" key="2">
    <source>
        <dbReference type="EMBL" id="SUZ77522.1"/>
    </source>
</evidence>
<feature type="transmembrane region" description="Helical" evidence="1">
    <location>
        <begin position="66"/>
        <end position="86"/>
    </location>
</feature>
<feature type="transmembrane region" description="Helical" evidence="1">
    <location>
        <begin position="388"/>
        <end position="412"/>
    </location>
</feature>
<name>A0A381QDX6_9ZZZZ</name>
<feature type="transmembrane region" description="Helical" evidence="1">
    <location>
        <begin position="319"/>
        <end position="341"/>
    </location>
</feature>
<keyword evidence="1" id="KW-1133">Transmembrane helix</keyword>
<dbReference type="AlphaFoldDB" id="A0A381QDX6"/>
<feature type="transmembrane region" description="Helical" evidence="1">
    <location>
        <begin position="120"/>
        <end position="140"/>
    </location>
</feature>
<accession>A0A381QDX6</accession>
<feature type="transmembrane region" description="Helical" evidence="1">
    <location>
        <begin position="218"/>
        <end position="241"/>
    </location>
</feature>
<evidence type="ECO:0008006" key="3">
    <source>
        <dbReference type="Google" id="ProtNLM"/>
    </source>
</evidence>
<feature type="transmembrane region" description="Helical" evidence="1">
    <location>
        <begin position="92"/>
        <end position="111"/>
    </location>
</feature>
<gene>
    <name evidence="2" type="ORF">METZ01_LOCUS30376</name>
</gene>
<feature type="transmembrane region" description="Helical" evidence="1">
    <location>
        <begin position="253"/>
        <end position="275"/>
    </location>
</feature>
<protein>
    <recommendedName>
        <fullName evidence="3">DUF4153 domain-containing protein</fullName>
    </recommendedName>
</protein>
<feature type="transmembrane region" description="Helical" evidence="1">
    <location>
        <begin position="287"/>
        <end position="307"/>
    </location>
</feature>